<gene>
    <name evidence="7" type="primary">rsmA</name>
    <name evidence="7" type="synonym">ksgA</name>
    <name evidence="10" type="ordered locus">Kole_0048</name>
</gene>
<evidence type="ECO:0000256" key="6">
    <source>
        <dbReference type="ARBA" id="ARBA00022884"/>
    </source>
</evidence>
<keyword evidence="3 7" id="KW-0489">Methyltransferase</keyword>
<evidence type="ECO:0000256" key="2">
    <source>
        <dbReference type="ARBA" id="ARBA00022552"/>
    </source>
</evidence>
<dbReference type="GO" id="GO:0005829">
    <property type="term" value="C:cytosol"/>
    <property type="evidence" value="ECO:0007669"/>
    <property type="project" value="TreeGrafter"/>
</dbReference>
<dbReference type="InterPro" id="IPR020598">
    <property type="entry name" value="rRNA_Ade_methylase_Trfase_N"/>
</dbReference>
<proteinExistence type="inferred from homology"/>
<evidence type="ECO:0000259" key="9">
    <source>
        <dbReference type="SMART" id="SM00650"/>
    </source>
</evidence>
<dbReference type="SUPFAM" id="SSF53335">
    <property type="entry name" value="S-adenosyl-L-methionine-dependent methyltransferases"/>
    <property type="match status" value="1"/>
</dbReference>
<dbReference type="OrthoDB" id="9814755at2"/>
<evidence type="ECO:0000256" key="3">
    <source>
        <dbReference type="ARBA" id="ARBA00022603"/>
    </source>
</evidence>
<dbReference type="SMART" id="SM00650">
    <property type="entry name" value="rADc"/>
    <property type="match status" value="1"/>
</dbReference>
<dbReference type="InterPro" id="IPR011530">
    <property type="entry name" value="rRNA_adenine_dimethylase"/>
</dbReference>
<dbReference type="EMBL" id="CP001634">
    <property type="protein sequence ID" value="ACR78777.1"/>
    <property type="molecule type" value="Genomic_DNA"/>
</dbReference>
<sequence length="272" mass="31331">MNITDILRKYGIHLKDSLGQNFIKDERILSRIVKDSGITDEATVIEIGIGLGTLTLKLAKKAKKVIGFEIDKRFEQIHKELLSDKNIQIIYEDFLKADLKDYDSRPLFYVANIPYYITSPILEKILFEGPAFEAAILMVQKEYAERLLAKPSSKSYGALTVTIGAFTMVRRLFNVSRKAFIPAPAVDSSVVKLIMREQTLVPLNEKRRFRNFVKLAFSHRRKKLKNNLKPIIDNPEEFLRSLGFSVNVRAEELTIESFVKLYEASKRWNKNE</sequence>
<dbReference type="InterPro" id="IPR023165">
    <property type="entry name" value="rRNA_Ade_diMease-like_C"/>
</dbReference>
<dbReference type="GO" id="GO:0003723">
    <property type="term" value="F:RNA binding"/>
    <property type="evidence" value="ECO:0007669"/>
    <property type="project" value="UniProtKB-UniRule"/>
</dbReference>
<evidence type="ECO:0000313" key="11">
    <source>
        <dbReference type="Proteomes" id="UP000002382"/>
    </source>
</evidence>
<keyword evidence="5 7" id="KW-0949">S-adenosyl-L-methionine</keyword>
<comment type="function">
    <text evidence="7">Specifically dimethylates two adjacent adenosines (A1518 and A1519) in the loop of a conserved hairpin near the 3'-end of 16S rRNA in the 30S particle. May play a critical role in biogenesis of 30S subunits.</text>
</comment>
<dbReference type="RefSeq" id="WP_012744565.1">
    <property type="nucleotide sequence ID" value="NC_012785.1"/>
</dbReference>
<organism evidence="10 11">
    <name type="scientific">Kosmotoga olearia (strain ATCC BAA-1733 / DSM 21960 / TBF 19.5.1)</name>
    <dbReference type="NCBI Taxonomy" id="521045"/>
    <lineage>
        <taxon>Bacteria</taxon>
        <taxon>Thermotogati</taxon>
        <taxon>Thermotogota</taxon>
        <taxon>Thermotogae</taxon>
        <taxon>Kosmotogales</taxon>
        <taxon>Kosmotogaceae</taxon>
        <taxon>Kosmotoga</taxon>
    </lineage>
</organism>
<dbReference type="NCBIfam" id="TIGR00755">
    <property type="entry name" value="ksgA"/>
    <property type="match status" value="1"/>
</dbReference>
<dbReference type="Pfam" id="PF00398">
    <property type="entry name" value="RrnaAD"/>
    <property type="match status" value="1"/>
</dbReference>
<keyword evidence="6 7" id="KW-0694">RNA-binding</keyword>
<keyword evidence="11" id="KW-1185">Reference proteome</keyword>
<evidence type="ECO:0000256" key="4">
    <source>
        <dbReference type="ARBA" id="ARBA00022679"/>
    </source>
</evidence>
<dbReference type="PROSITE" id="PS51689">
    <property type="entry name" value="SAM_RNA_A_N6_MT"/>
    <property type="match status" value="1"/>
</dbReference>
<feature type="domain" description="Ribosomal RNA adenine methylase transferase N-terminal" evidence="9">
    <location>
        <begin position="28"/>
        <end position="197"/>
    </location>
</feature>
<feature type="binding site" evidence="7 8">
    <location>
        <position position="48"/>
    </location>
    <ligand>
        <name>S-adenosyl-L-methionine</name>
        <dbReference type="ChEBI" id="CHEBI:59789"/>
    </ligand>
</feature>
<dbReference type="eggNOG" id="COG0030">
    <property type="taxonomic scope" value="Bacteria"/>
</dbReference>
<dbReference type="HAMAP" id="MF_00607">
    <property type="entry name" value="16SrRNA_methyltr_A"/>
    <property type="match status" value="1"/>
</dbReference>
<evidence type="ECO:0000256" key="8">
    <source>
        <dbReference type="PROSITE-ProRule" id="PRU01026"/>
    </source>
</evidence>
<dbReference type="Proteomes" id="UP000002382">
    <property type="component" value="Chromosome"/>
</dbReference>
<dbReference type="HOGENOM" id="CLU_041220_0_1_0"/>
<feature type="binding site" evidence="7 8">
    <location>
        <position position="93"/>
    </location>
    <ligand>
        <name>S-adenosyl-L-methionine</name>
        <dbReference type="ChEBI" id="CHEBI:59789"/>
    </ligand>
</feature>
<dbReference type="GO" id="GO:0052908">
    <property type="term" value="F:16S rRNA (adenine(1518)-N(6)/adenine(1519)-N(6))-dimethyltransferase activity"/>
    <property type="evidence" value="ECO:0007669"/>
    <property type="project" value="UniProtKB-EC"/>
</dbReference>
<dbReference type="PANTHER" id="PTHR11727:SF7">
    <property type="entry name" value="DIMETHYLADENOSINE TRANSFERASE-RELATED"/>
    <property type="match status" value="1"/>
</dbReference>
<evidence type="ECO:0000256" key="7">
    <source>
        <dbReference type="HAMAP-Rule" id="MF_00607"/>
    </source>
</evidence>
<dbReference type="FunFam" id="3.40.50.150:FF:000023">
    <property type="entry name" value="Ribosomal RNA small subunit methyltransferase A"/>
    <property type="match status" value="1"/>
</dbReference>
<keyword evidence="4 7" id="KW-0808">Transferase</keyword>
<comment type="catalytic activity">
    <reaction evidence="7">
        <text>adenosine(1518)/adenosine(1519) in 16S rRNA + 4 S-adenosyl-L-methionine = N(6)-dimethyladenosine(1518)/N(6)-dimethyladenosine(1519) in 16S rRNA + 4 S-adenosyl-L-homocysteine + 4 H(+)</text>
        <dbReference type="Rhea" id="RHEA:19609"/>
        <dbReference type="Rhea" id="RHEA-COMP:10232"/>
        <dbReference type="Rhea" id="RHEA-COMP:10233"/>
        <dbReference type="ChEBI" id="CHEBI:15378"/>
        <dbReference type="ChEBI" id="CHEBI:57856"/>
        <dbReference type="ChEBI" id="CHEBI:59789"/>
        <dbReference type="ChEBI" id="CHEBI:74411"/>
        <dbReference type="ChEBI" id="CHEBI:74493"/>
        <dbReference type="EC" id="2.1.1.182"/>
    </reaction>
</comment>
<dbReference type="AlphaFoldDB" id="C5CHD8"/>
<dbReference type="Gene3D" id="1.10.8.100">
    <property type="entry name" value="Ribosomal RNA adenine dimethylase-like, domain 2"/>
    <property type="match status" value="1"/>
</dbReference>
<dbReference type="InterPro" id="IPR029063">
    <property type="entry name" value="SAM-dependent_MTases_sf"/>
</dbReference>
<evidence type="ECO:0000256" key="1">
    <source>
        <dbReference type="ARBA" id="ARBA00022490"/>
    </source>
</evidence>
<dbReference type="STRING" id="521045.Kole_0048"/>
<comment type="subcellular location">
    <subcellularLocation>
        <location evidence="7">Cytoplasm</location>
    </subcellularLocation>
</comment>
<dbReference type="InterPro" id="IPR001737">
    <property type="entry name" value="KsgA/Erm"/>
</dbReference>
<dbReference type="PANTHER" id="PTHR11727">
    <property type="entry name" value="DIMETHYLADENOSINE TRANSFERASE"/>
    <property type="match status" value="1"/>
</dbReference>
<dbReference type="EC" id="2.1.1.182" evidence="7"/>
<dbReference type="Gene3D" id="3.40.50.150">
    <property type="entry name" value="Vaccinia Virus protein VP39"/>
    <property type="match status" value="1"/>
</dbReference>
<reference evidence="10 11" key="1">
    <citation type="submission" date="2009-06" db="EMBL/GenBank/DDBJ databases">
        <title>Complete sequence of Thermotogales bacterium TBF 19.5.1.</title>
        <authorList>
            <consortium name="US DOE Joint Genome Institute"/>
            <person name="Lucas S."/>
            <person name="Copeland A."/>
            <person name="Lapidus A."/>
            <person name="Glavina del Rio T."/>
            <person name="Tice H."/>
            <person name="Bruce D."/>
            <person name="Goodwin L."/>
            <person name="Pitluck S."/>
            <person name="Chertkov O."/>
            <person name="Brettin T."/>
            <person name="Detter J.C."/>
            <person name="Han C."/>
            <person name="Schmutz J."/>
            <person name="Larimer F."/>
            <person name="Land M."/>
            <person name="Hauser L."/>
            <person name="Kyrpides N."/>
            <person name="Ovchinnikova G."/>
            <person name="Noll K."/>
        </authorList>
    </citation>
    <scope>NUCLEOTIDE SEQUENCE [LARGE SCALE GENOMIC DNA]</scope>
    <source>
        <strain evidence="11">ATCC BAA-1733 / DSM 21960 / TBF 19.5.1</strain>
    </source>
</reference>
<dbReference type="KEGG" id="kol:Kole_0048"/>
<protein>
    <recommendedName>
        <fullName evidence="7">Ribosomal RNA small subunit methyltransferase A</fullName>
        <ecNumber evidence="7">2.1.1.182</ecNumber>
    </recommendedName>
    <alternativeName>
        <fullName evidence="7">16S rRNA (adenine(1518)-N(6)/adenine(1519)-N(6))-dimethyltransferase</fullName>
    </alternativeName>
    <alternativeName>
        <fullName evidence="7">16S rRNA dimethyladenosine transferase</fullName>
    </alternativeName>
    <alternativeName>
        <fullName evidence="7">16S rRNA dimethylase</fullName>
    </alternativeName>
    <alternativeName>
        <fullName evidence="7">S-adenosylmethionine-6-N', N'-adenosyl(rRNA) dimethyltransferase</fullName>
    </alternativeName>
</protein>
<evidence type="ECO:0000313" key="10">
    <source>
        <dbReference type="EMBL" id="ACR78777.1"/>
    </source>
</evidence>
<feature type="binding site" evidence="7 8">
    <location>
        <position position="21"/>
    </location>
    <ligand>
        <name>S-adenosyl-L-methionine</name>
        <dbReference type="ChEBI" id="CHEBI:59789"/>
    </ligand>
</feature>
<evidence type="ECO:0000256" key="5">
    <source>
        <dbReference type="ARBA" id="ARBA00022691"/>
    </source>
</evidence>
<accession>C5CHD8</accession>
<feature type="binding site" evidence="7 8">
    <location>
        <position position="23"/>
    </location>
    <ligand>
        <name>S-adenosyl-L-methionine</name>
        <dbReference type="ChEBI" id="CHEBI:59789"/>
    </ligand>
</feature>
<keyword evidence="1 7" id="KW-0963">Cytoplasm</keyword>
<comment type="similarity">
    <text evidence="7">Belongs to the class I-like SAM-binding methyltransferase superfamily. rRNA adenine N(6)-methyltransferase family. RsmA subfamily.</text>
</comment>
<name>C5CHD8_KOSOT</name>
<feature type="binding site" evidence="7 8">
    <location>
        <position position="112"/>
    </location>
    <ligand>
        <name>S-adenosyl-L-methionine</name>
        <dbReference type="ChEBI" id="CHEBI:59789"/>
    </ligand>
</feature>
<keyword evidence="2 7" id="KW-0698">rRNA processing</keyword>
<feature type="binding site" evidence="7 8">
    <location>
        <position position="69"/>
    </location>
    <ligand>
        <name>S-adenosyl-L-methionine</name>
        <dbReference type="ChEBI" id="CHEBI:59789"/>
    </ligand>
</feature>
<reference evidence="10 11" key="2">
    <citation type="journal article" date="2011" name="J. Bacteriol.">
        <title>Genome Sequence of Kosmotoga olearia Strain TBF 19.5.1, a Thermophilic Bacterium with a Wide Growth Temperature Range, Isolated from the Troll B Oil Platform in the North Sea.</title>
        <authorList>
            <person name="Swithers K.S."/>
            <person name="Dipippo J.L."/>
            <person name="Bruce D.C."/>
            <person name="Detter C."/>
            <person name="Tapia R."/>
            <person name="Han S."/>
            <person name="Goodwin L.A."/>
            <person name="Han J."/>
            <person name="Woyke T."/>
            <person name="Pitluck S."/>
            <person name="Pennacchio L."/>
            <person name="Nolan M."/>
            <person name="Mikhailova N."/>
            <person name="Land M.L."/>
            <person name="Nesbo C.L."/>
            <person name="Gogarten J.P."/>
            <person name="Noll K.M."/>
        </authorList>
    </citation>
    <scope>NUCLEOTIDE SEQUENCE [LARGE SCALE GENOMIC DNA]</scope>
    <source>
        <strain evidence="11">ATCC BAA-1733 / DSM 21960 / TBF 19.5.1</strain>
    </source>
</reference>